<evidence type="ECO:0000256" key="3">
    <source>
        <dbReference type="ARBA" id="ARBA00022692"/>
    </source>
</evidence>
<feature type="transmembrane region" description="Helical" evidence="6">
    <location>
        <begin position="12"/>
        <end position="36"/>
    </location>
</feature>
<comment type="subcellular location">
    <subcellularLocation>
        <location evidence="1">Membrane</location>
        <topology evidence="1">Multi-pass membrane protein</topology>
    </subcellularLocation>
</comment>
<dbReference type="PANTHER" id="PTHR16932:SF18">
    <property type="entry name" value="INTERFERON, ALPHA-INDUCIBLE PROTEIN 27-LIKE 2"/>
    <property type="match status" value="1"/>
</dbReference>
<dbReference type="EMBL" id="CM015727">
    <property type="protein sequence ID" value="KAF3701372.1"/>
    <property type="molecule type" value="Genomic_DNA"/>
</dbReference>
<dbReference type="Pfam" id="PF06140">
    <property type="entry name" value="Ifi-6-16"/>
    <property type="match status" value="1"/>
</dbReference>
<name>A0A6G1QFP3_CHAAH</name>
<evidence type="ECO:0000256" key="2">
    <source>
        <dbReference type="ARBA" id="ARBA00007262"/>
    </source>
</evidence>
<dbReference type="Proteomes" id="UP000503349">
    <property type="component" value="Chromosome 16"/>
</dbReference>
<dbReference type="InterPro" id="IPR038213">
    <property type="entry name" value="IFI6/IFI27-like_sf"/>
</dbReference>
<keyword evidence="4 6" id="KW-1133">Transmembrane helix</keyword>
<reference evidence="7 8" key="1">
    <citation type="submission" date="2019-02" db="EMBL/GenBank/DDBJ databases">
        <title>Opniocepnalus argus genome.</title>
        <authorList>
            <person name="Zhou C."/>
            <person name="Xiao S."/>
        </authorList>
    </citation>
    <scope>NUCLEOTIDE SEQUENCE [LARGE SCALE GENOMIC DNA]</scope>
    <source>
        <strain evidence="7">OARG1902GOOAL</strain>
        <tissue evidence="7">Muscle</tissue>
    </source>
</reference>
<evidence type="ECO:0000313" key="7">
    <source>
        <dbReference type="EMBL" id="KAF3701372.1"/>
    </source>
</evidence>
<evidence type="ECO:0000313" key="8">
    <source>
        <dbReference type="Proteomes" id="UP000503349"/>
    </source>
</evidence>
<dbReference type="GO" id="GO:0031966">
    <property type="term" value="C:mitochondrial membrane"/>
    <property type="evidence" value="ECO:0007669"/>
    <property type="project" value="TreeGrafter"/>
</dbReference>
<dbReference type="Gene3D" id="6.10.110.10">
    <property type="match status" value="1"/>
</dbReference>
<dbReference type="GO" id="GO:0001836">
    <property type="term" value="P:release of cytochrome c from mitochondria"/>
    <property type="evidence" value="ECO:0007669"/>
    <property type="project" value="TreeGrafter"/>
</dbReference>
<keyword evidence="8" id="KW-1185">Reference proteome</keyword>
<dbReference type="AlphaFoldDB" id="A0A6G1QFP3"/>
<sequence>MDVDIEDICKVIVASAGGAATVVLTPAILATLGFTGGGIAAGSIAAKLMSWIAFFYRVPAASLFALAQSIGAGGLSWFGSGFLLFSGGGLGWILSTICNRTIIISEYNNSIIIIRI</sequence>
<proteinExistence type="inferred from homology"/>
<evidence type="ECO:0000256" key="1">
    <source>
        <dbReference type="ARBA" id="ARBA00004141"/>
    </source>
</evidence>
<reference evidence="8" key="2">
    <citation type="submission" date="2019-02" db="EMBL/GenBank/DDBJ databases">
        <title>Opniocepnalus argus Var Kimnra genome.</title>
        <authorList>
            <person name="Zhou C."/>
            <person name="Xiao S."/>
        </authorList>
    </citation>
    <scope>NUCLEOTIDE SEQUENCE [LARGE SCALE GENOMIC DNA]</scope>
</reference>
<gene>
    <name evidence="7" type="ORF">EXN66_Car017060</name>
</gene>
<evidence type="ECO:0000256" key="5">
    <source>
        <dbReference type="ARBA" id="ARBA00023136"/>
    </source>
</evidence>
<protein>
    <submittedName>
        <fullName evidence="7">Interferon alpha-inducible protein 6 Interferon-induced protein 6-16</fullName>
    </submittedName>
</protein>
<dbReference type="InterPro" id="IPR009311">
    <property type="entry name" value="IFI6/IFI27-like"/>
</dbReference>
<dbReference type="GO" id="GO:0097193">
    <property type="term" value="P:intrinsic apoptotic signaling pathway"/>
    <property type="evidence" value="ECO:0007669"/>
    <property type="project" value="TreeGrafter"/>
</dbReference>
<accession>A0A6G1QFP3</accession>
<evidence type="ECO:0000256" key="6">
    <source>
        <dbReference type="SAM" id="Phobius"/>
    </source>
</evidence>
<organism evidence="7 8">
    <name type="scientific">Channa argus</name>
    <name type="common">Northern snakehead</name>
    <name type="synonym">Ophicephalus argus</name>
    <dbReference type="NCBI Taxonomy" id="215402"/>
    <lineage>
        <taxon>Eukaryota</taxon>
        <taxon>Metazoa</taxon>
        <taxon>Chordata</taxon>
        <taxon>Craniata</taxon>
        <taxon>Vertebrata</taxon>
        <taxon>Euteleostomi</taxon>
        <taxon>Actinopterygii</taxon>
        <taxon>Neopterygii</taxon>
        <taxon>Teleostei</taxon>
        <taxon>Neoteleostei</taxon>
        <taxon>Acanthomorphata</taxon>
        <taxon>Anabantaria</taxon>
        <taxon>Anabantiformes</taxon>
        <taxon>Channoidei</taxon>
        <taxon>Channidae</taxon>
        <taxon>Channa</taxon>
    </lineage>
</organism>
<evidence type="ECO:0000256" key="4">
    <source>
        <dbReference type="ARBA" id="ARBA00022989"/>
    </source>
</evidence>
<feature type="transmembrane region" description="Helical" evidence="6">
    <location>
        <begin position="74"/>
        <end position="94"/>
    </location>
</feature>
<dbReference type="PANTHER" id="PTHR16932">
    <property type="entry name" value="INTERFERON ALPHA-INDUCIBLE PROTEIN 27"/>
    <property type="match status" value="1"/>
</dbReference>
<keyword evidence="3 6" id="KW-0812">Transmembrane</keyword>
<comment type="similarity">
    <text evidence="2">Belongs to the IFI6/IFI27 family.</text>
</comment>
<keyword evidence="5 6" id="KW-0472">Membrane</keyword>
<feature type="transmembrane region" description="Helical" evidence="6">
    <location>
        <begin position="48"/>
        <end position="68"/>
    </location>
</feature>